<organism evidence="1 2">
    <name type="scientific">Lysinibacillus irui</name>
    <dbReference type="NCBI Taxonomy" id="2998077"/>
    <lineage>
        <taxon>Bacteria</taxon>
        <taxon>Bacillati</taxon>
        <taxon>Bacillota</taxon>
        <taxon>Bacilli</taxon>
        <taxon>Bacillales</taxon>
        <taxon>Bacillaceae</taxon>
        <taxon>Lysinibacillus</taxon>
    </lineage>
</organism>
<gene>
    <name evidence="1" type="ORF">OU989_22910</name>
</gene>
<name>A0AAJ5UTU3_9BACI</name>
<reference evidence="1" key="1">
    <citation type="submission" date="2022-11" db="EMBL/GenBank/DDBJ databases">
        <title>Lysinibacillus irui.</title>
        <authorList>
            <person name="Akintayo S.O."/>
        </authorList>
    </citation>
    <scope>NUCLEOTIDE SEQUENCE</scope>
    <source>
        <strain evidence="1">IRB4-01</strain>
        <plasmid evidence="1">unnamed</plasmid>
    </source>
</reference>
<dbReference type="Proteomes" id="UP001219585">
    <property type="component" value="Plasmid unnamed"/>
</dbReference>
<evidence type="ECO:0000313" key="2">
    <source>
        <dbReference type="Proteomes" id="UP001219585"/>
    </source>
</evidence>
<dbReference type="RefSeq" id="WP_274797582.1">
    <property type="nucleotide sequence ID" value="NZ_CP113528.1"/>
</dbReference>
<keyword evidence="1" id="KW-0614">Plasmid</keyword>
<geneLocation type="plasmid" evidence="1 2">
    <name>unnamed</name>
</geneLocation>
<protein>
    <submittedName>
        <fullName evidence="1">Uncharacterized protein</fullName>
    </submittedName>
</protein>
<accession>A0AAJ5UTU3</accession>
<dbReference type="AlphaFoldDB" id="A0AAJ5UTU3"/>
<dbReference type="KEGG" id="liu:OU989_22910"/>
<proteinExistence type="predicted"/>
<sequence length="113" mass="13063">MDKLEDIIMPNDEELKKLYCKGLKNMIDKTIESVSIQTSNNYCGLRFWELRCLRKDGKYNIFNLMVSTMQEYGVAKTLNSTKKVTNWLNSEIGLAWVNERKEEATSTGIGLFL</sequence>
<dbReference type="EMBL" id="CP113528">
    <property type="protein sequence ID" value="WDV09371.1"/>
    <property type="molecule type" value="Genomic_DNA"/>
</dbReference>
<evidence type="ECO:0000313" key="1">
    <source>
        <dbReference type="EMBL" id="WDV09371.1"/>
    </source>
</evidence>